<dbReference type="SMART" id="SM00278">
    <property type="entry name" value="HhH1"/>
    <property type="match status" value="2"/>
</dbReference>
<dbReference type="SUPFAM" id="SSF47781">
    <property type="entry name" value="RuvA domain 2-like"/>
    <property type="match status" value="1"/>
</dbReference>
<keyword evidence="3" id="KW-1185">Reference proteome</keyword>
<dbReference type="GO" id="GO:0006281">
    <property type="term" value="P:DNA repair"/>
    <property type="evidence" value="ECO:0007669"/>
    <property type="project" value="InterPro"/>
</dbReference>
<dbReference type="Pfam" id="PF12836">
    <property type="entry name" value="HHH_3"/>
    <property type="match status" value="1"/>
</dbReference>
<evidence type="ECO:0000313" key="3">
    <source>
        <dbReference type="Proteomes" id="UP000265509"/>
    </source>
</evidence>
<gene>
    <name evidence="2" type="ORF">DWB85_06880</name>
</gene>
<dbReference type="PANTHER" id="PTHR21180:SF32">
    <property type="entry name" value="ENDONUCLEASE_EXONUCLEASE_PHOSPHATASE FAMILY DOMAIN-CONTAINING PROTEIN 1"/>
    <property type="match status" value="1"/>
</dbReference>
<dbReference type="AlphaFoldDB" id="A0A3L7DYQ6"/>
<comment type="caution">
    <text evidence="2">The sequence shown here is derived from an EMBL/GenBank/DDBJ whole genome shotgun (WGS) entry which is preliminary data.</text>
</comment>
<dbReference type="InterPro" id="IPR051675">
    <property type="entry name" value="Endo/Exo/Phosphatase_dom_1"/>
</dbReference>
<accession>A0A3L7DYQ6</accession>
<dbReference type="GO" id="GO:0003677">
    <property type="term" value="F:DNA binding"/>
    <property type="evidence" value="ECO:0007669"/>
    <property type="project" value="InterPro"/>
</dbReference>
<dbReference type="PANTHER" id="PTHR21180">
    <property type="entry name" value="ENDONUCLEASE/EXONUCLEASE/PHOSPHATASE FAMILY DOMAIN-CONTAINING PROTEIN 1"/>
    <property type="match status" value="1"/>
</dbReference>
<sequence>MPLQAQEPPPDSALETAVNINTADAAALAAGLTGVGPARAEDIIRYREAYGPFTTVEQLTEVKGVGPSTLAKNRARITLD</sequence>
<organism evidence="2 3">
    <name type="scientific">Seongchinamella sediminis</name>
    <dbReference type="NCBI Taxonomy" id="2283635"/>
    <lineage>
        <taxon>Bacteria</taxon>
        <taxon>Pseudomonadati</taxon>
        <taxon>Pseudomonadota</taxon>
        <taxon>Gammaproteobacteria</taxon>
        <taxon>Cellvibrionales</taxon>
        <taxon>Halieaceae</taxon>
        <taxon>Seongchinamella</taxon>
    </lineage>
</organism>
<reference evidence="2 3" key="1">
    <citation type="submission" date="2018-07" db="EMBL/GenBank/DDBJ databases">
        <title>Halioglobus sp. genome submission.</title>
        <authorList>
            <person name="Ye M.-Q."/>
            <person name="Du Z.-J."/>
        </authorList>
    </citation>
    <scope>NUCLEOTIDE SEQUENCE [LARGE SCALE GENOMIC DNA]</scope>
    <source>
        <strain evidence="2 3">U0301</strain>
    </source>
</reference>
<evidence type="ECO:0000259" key="1">
    <source>
        <dbReference type="SMART" id="SM00278"/>
    </source>
</evidence>
<proteinExistence type="predicted"/>
<dbReference type="NCBIfam" id="TIGR00426">
    <property type="entry name" value="competence protein ComEA helix-hairpin-helix repeat region"/>
    <property type="match status" value="1"/>
</dbReference>
<dbReference type="InterPro" id="IPR010994">
    <property type="entry name" value="RuvA_2-like"/>
</dbReference>
<feature type="domain" description="Helix-hairpin-helix DNA-binding motif class 1" evidence="1">
    <location>
        <begin position="57"/>
        <end position="76"/>
    </location>
</feature>
<protein>
    <submittedName>
        <fullName evidence="2">Helix-hairpin-helix domain-containing protein</fullName>
    </submittedName>
</protein>
<dbReference type="Proteomes" id="UP000265509">
    <property type="component" value="Unassembled WGS sequence"/>
</dbReference>
<dbReference type="GO" id="GO:0015628">
    <property type="term" value="P:protein secretion by the type II secretion system"/>
    <property type="evidence" value="ECO:0007669"/>
    <property type="project" value="TreeGrafter"/>
</dbReference>
<dbReference type="InterPro" id="IPR004509">
    <property type="entry name" value="Competence_ComEA_HhH"/>
</dbReference>
<dbReference type="OrthoDB" id="7510573at2"/>
<dbReference type="Gene3D" id="1.10.150.320">
    <property type="entry name" value="Photosystem II 12 kDa extrinsic protein"/>
    <property type="match status" value="1"/>
</dbReference>
<name>A0A3L7DYQ6_9GAMM</name>
<dbReference type="EMBL" id="QRAN01000005">
    <property type="protein sequence ID" value="RLQ22737.1"/>
    <property type="molecule type" value="Genomic_DNA"/>
</dbReference>
<feature type="domain" description="Helix-hairpin-helix DNA-binding motif class 1" evidence="1">
    <location>
        <begin position="27"/>
        <end position="46"/>
    </location>
</feature>
<dbReference type="GO" id="GO:0015627">
    <property type="term" value="C:type II protein secretion system complex"/>
    <property type="evidence" value="ECO:0007669"/>
    <property type="project" value="TreeGrafter"/>
</dbReference>
<evidence type="ECO:0000313" key="2">
    <source>
        <dbReference type="EMBL" id="RLQ22737.1"/>
    </source>
</evidence>
<dbReference type="InterPro" id="IPR003583">
    <property type="entry name" value="Hlx-hairpin-Hlx_DNA-bd_motif"/>
</dbReference>